<dbReference type="EMBL" id="RCOS01000152">
    <property type="protein sequence ID" value="RSN72461.1"/>
    <property type="molecule type" value="Genomic_DNA"/>
</dbReference>
<comment type="caution">
    <text evidence="2">The sequence shown here is derived from an EMBL/GenBank/DDBJ whole genome shotgun (WGS) entry which is preliminary data.</text>
</comment>
<organism evidence="2 3">
    <name type="scientific">Candidatus Methanodesulfokora washburnensis</name>
    <dbReference type="NCBI Taxonomy" id="2478471"/>
    <lineage>
        <taxon>Archaea</taxon>
        <taxon>Thermoproteota</taxon>
        <taxon>Candidatus Korarchaeia</taxon>
        <taxon>Candidatus Korarchaeia incertae sedis</taxon>
        <taxon>Candidatus Methanodesulfokora</taxon>
    </lineage>
</organism>
<gene>
    <name evidence="2" type="ORF">D6D85_13705</name>
</gene>
<dbReference type="AlphaFoldDB" id="A0A3R9PES9"/>
<proteinExistence type="predicted"/>
<evidence type="ECO:0000313" key="2">
    <source>
        <dbReference type="EMBL" id="RSN72461.1"/>
    </source>
</evidence>
<protein>
    <submittedName>
        <fullName evidence="2">Uncharacterized protein</fullName>
    </submittedName>
</protein>
<evidence type="ECO:0000313" key="3">
    <source>
        <dbReference type="Proteomes" id="UP000277582"/>
    </source>
</evidence>
<keyword evidence="1" id="KW-1133">Transmembrane helix</keyword>
<keyword evidence="3" id="KW-1185">Reference proteome</keyword>
<accession>A0A3R9PES9</accession>
<keyword evidence="1" id="KW-0812">Transmembrane</keyword>
<feature type="transmembrane region" description="Helical" evidence="1">
    <location>
        <begin position="85"/>
        <end position="115"/>
    </location>
</feature>
<name>A0A3R9PES9_9CREN</name>
<evidence type="ECO:0000256" key="1">
    <source>
        <dbReference type="SAM" id="Phobius"/>
    </source>
</evidence>
<reference evidence="2 3" key="1">
    <citation type="submission" date="2018-10" db="EMBL/GenBank/DDBJ databases">
        <title>Co-occurring genomic capacity for anaerobic methane metabolism and dissimilatory sulfite reduction discovered in the Korarchaeota.</title>
        <authorList>
            <person name="Mckay L.J."/>
            <person name="Dlakic M."/>
            <person name="Fields M.W."/>
            <person name="Delmont T.O."/>
            <person name="Eren A.M."/>
            <person name="Jay Z.J."/>
            <person name="Klingelsmith K.B."/>
            <person name="Rusch D.B."/>
            <person name="Inskeep W.P."/>
        </authorList>
    </citation>
    <scope>NUCLEOTIDE SEQUENCE [LARGE SCALE GENOMIC DNA]</scope>
    <source>
        <strain evidence="2 3">MDKW</strain>
    </source>
</reference>
<keyword evidence="1" id="KW-0472">Membrane</keyword>
<dbReference type="Proteomes" id="UP000277582">
    <property type="component" value="Unassembled WGS sequence"/>
</dbReference>
<sequence>MEPVVLRGRRELEVWKAAYKLQTFRYSDLQKELRNMGCRDQDLVPILRSLMEKGLLMKKDNYWIVTARNMDIVAVNIRTRRMINLITFLISFFLLLIDQIVASVCVAVIALLYTISDEFMVIALPEHVVYVEKSISLNTNNERKEYEQET</sequence>
<dbReference type="RefSeq" id="WP_125672512.1">
    <property type="nucleotide sequence ID" value="NZ_RCOS01000152.1"/>
</dbReference>